<evidence type="ECO:0000259" key="2">
    <source>
        <dbReference type="SMART" id="SM00822"/>
    </source>
</evidence>
<dbReference type="InterPro" id="IPR036291">
    <property type="entry name" value="NAD(P)-bd_dom_sf"/>
</dbReference>
<dbReference type="SUPFAM" id="SSF51735">
    <property type="entry name" value="NAD(P)-binding Rossmann-fold domains"/>
    <property type="match status" value="1"/>
</dbReference>
<keyword evidence="4" id="KW-1185">Reference proteome</keyword>
<comment type="similarity">
    <text evidence="1">Belongs to the short-chain dehydrogenases/reductases (SDR) family.</text>
</comment>
<dbReference type="CDD" id="cd05233">
    <property type="entry name" value="SDR_c"/>
    <property type="match status" value="1"/>
</dbReference>
<organism evidence="3 4">
    <name type="scientific">Leucobacter rhizosphaerae</name>
    <dbReference type="NCBI Taxonomy" id="2932245"/>
    <lineage>
        <taxon>Bacteria</taxon>
        <taxon>Bacillati</taxon>
        <taxon>Actinomycetota</taxon>
        <taxon>Actinomycetes</taxon>
        <taxon>Micrococcales</taxon>
        <taxon>Microbacteriaceae</taxon>
        <taxon>Leucobacter</taxon>
    </lineage>
</organism>
<protein>
    <submittedName>
        <fullName evidence="3">SDR family oxidoreductase</fullName>
    </submittedName>
</protein>
<evidence type="ECO:0000256" key="1">
    <source>
        <dbReference type="ARBA" id="ARBA00006484"/>
    </source>
</evidence>
<dbReference type="PROSITE" id="PS00061">
    <property type="entry name" value="ADH_SHORT"/>
    <property type="match status" value="1"/>
</dbReference>
<dbReference type="PANTHER" id="PTHR42760">
    <property type="entry name" value="SHORT-CHAIN DEHYDROGENASES/REDUCTASES FAMILY MEMBER"/>
    <property type="match status" value="1"/>
</dbReference>
<accession>A0ABY4FV95</accession>
<dbReference type="InterPro" id="IPR002347">
    <property type="entry name" value="SDR_fam"/>
</dbReference>
<gene>
    <name evidence="3" type="ORF">MUN76_14290</name>
</gene>
<sequence>MDLNATLPRRVIVTGASSGIGRAVGDAVIDSGGRVYGLDLRAPAVPRDGLVSRTADLTDPAATAAAFDDAESALTGPPDAVVHCAGVYRWRPISEMTVAEWDRVMRINGTGSFLVAQAAARVMTRGAIVLLSSVAYGRGDAAEPCVAYSASKGAIVSLTQQLAVELGPRGIRVNAVAPGMIDTPMLTLGDTPGAVAALTERLPVQRLGEPADVAAACLFLISEASSYITGATIPVDGGYLIS</sequence>
<dbReference type="Gene3D" id="3.40.50.720">
    <property type="entry name" value="NAD(P)-binding Rossmann-like Domain"/>
    <property type="match status" value="1"/>
</dbReference>
<evidence type="ECO:0000313" key="4">
    <source>
        <dbReference type="Proteomes" id="UP000831775"/>
    </source>
</evidence>
<reference evidence="3 4" key="1">
    <citation type="submission" date="2022-04" db="EMBL/GenBank/DDBJ databases">
        <title>Leucobacter sp. isolated from rhizosphere of onion.</title>
        <authorList>
            <person name="Won M."/>
            <person name="Lee C.-M."/>
            <person name="Woen H.-Y."/>
            <person name="Kwon S.-W."/>
        </authorList>
    </citation>
    <scope>NUCLEOTIDE SEQUENCE [LARGE SCALE GENOMIC DNA]</scope>
    <source>
        <strain evidence="3 4">H25R-14</strain>
    </source>
</reference>
<proteinExistence type="inferred from homology"/>
<dbReference type="Proteomes" id="UP000831775">
    <property type="component" value="Chromosome"/>
</dbReference>
<dbReference type="RefSeq" id="WP_244685609.1">
    <property type="nucleotide sequence ID" value="NZ_CP095043.1"/>
</dbReference>
<name>A0ABY4FV95_9MICO</name>
<dbReference type="PRINTS" id="PR00080">
    <property type="entry name" value="SDRFAMILY"/>
</dbReference>
<dbReference type="EMBL" id="CP095043">
    <property type="protein sequence ID" value="UOQ60188.1"/>
    <property type="molecule type" value="Genomic_DNA"/>
</dbReference>
<dbReference type="PRINTS" id="PR00081">
    <property type="entry name" value="GDHRDH"/>
</dbReference>
<dbReference type="InterPro" id="IPR057326">
    <property type="entry name" value="KR_dom"/>
</dbReference>
<evidence type="ECO:0000313" key="3">
    <source>
        <dbReference type="EMBL" id="UOQ60188.1"/>
    </source>
</evidence>
<dbReference type="InterPro" id="IPR020904">
    <property type="entry name" value="Sc_DH/Rdtase_CS"/>
</dbReference>
<feature type="domain" description="Ketoreductase" evidence="2">
    <location>
        <begin position="9"/>
        <end position="179"/>
    </location>
</feature>
<dbReference type="SMART" id="SM00822">
    <property type="entry name" value="PKS_KR"/>
    <property type="match status" value="1"/>
</dbReference>
<dbReference type="Pfam" id="PF13561">
    <property type="entry name" value="adh_short_C2"/>
    <property type="match status" value="1"/>
</dbReference>